<name>R7W158_AEGTA</name>
<sequence length="92" mass="10275">MALSRRWTRRALLLLLLLVTLAITFSGAHAAQPLHDAAPIWPRPRFDGGDGQRFANWQWRRTTGNPPLLGHISDFVLERDGPAHVIATVAML</sequence>
<accession>R7W158</accession>
<organism evidence="1">
    <name type="scientific">Aegilops tauschii</name>
    <name type="common">Tausch's goatgrass</name>
    <name type="synonym">Aegilops squarrosa</name>
    <dbReference type="NCBI Taxonomy" id="37682"/>
    <lineage>
        <taxon>Eukaryota</taxon>
        <taxon>Viridiplantae</taxon>
        <taxon>Streptophyta</taxon>
        <taxon>Embryophyta</taxon>
        <taxon>Tracheophyta</taxon>
        <taxon>Spermatophyta</taxon>
        <taxon>Magnoliopsida</taxon>
        <taxon>Liliopsida</taxon>
        <taxon>Poales</taxon>
        <taxon>Poaceae</taxon>
        <taxon>BOP clade</taxon>
        <taxon>Pooideae</taxon>
        <taxon>Triticodae</taxon>
        <taxon>Triticeae</taxon>
        <taxon>Triticinae</taxon>
        <taxon>Aegilops</taxon>
    </lineage>
</organism>
<evidence type="ECO:0000313" key="1">
    <source>
        <dbReference type="EnsemblPlants" id="EMT12767"/>
    </source>
</evidence>
<reference evidence="1" key="1">
    <citation type="submission" date="2015-06" db="UniProtKB">
        <authorList>
            <consortium name="EnsemblPlants"/>
        </authorList>
    </citation>
    <scope>IDENTIFICATION</scope>
</reference>
<dbReference type="AlphaFoldDB" id="R7W158"/>
<proteinExistence type="predicted"/>
<protein>
    <submittedName>
        <fullName evidence="1">Uncharacterized protein</fullName>
    </submittedName>
</protein>
<dbReference type="EnsemblPlants" id="EMT12767">
    <property type="protein sequence ID" value="EMT12767"/>
    <property type="gene ID" value="F775_05604"/>
</dbReference>